<dbReference type="EMBL" id="QGNW01000051">
    <property type="protein sequence ID" value="RVX06432.1"/>
    <property type="molecule type" value="Genomic_DNA"/>
</dbReference>
<protein>
    <submittedName>
        <fullName evidence="2">Uncharacterized protein</fullName>
    </submittedName>
</protein>
<dbReference type="Proteomes" id="UP000288805">
    <property type="component" value="Unassembled WGS sequence"/>
</dbReference>
<dbReference type="AlphaFoldDB" id="A0A438EAT1"/>
<feature type="transmembrane region" description="Helical" evidence="1">
    <location>
        <begin position="14"/>
        <end position="36"/>
    </location>
</feature>
<sequence>MSGAARFLPACSNLVIFIISLPILAIGLLCFTVLAVKLVQVGGNKGGSGEVSGLQIIV</sequence>
<name>A0A438EAT1_VITVI</name>
<accession>A0A438EAT1</accession>
<comment type="caution">
    <text evidence="2">The sequence shown here is derived from an EMBL/GenBank/DDBJ whole genome shotgun (WGS) entry which is preliminary data.</text>
</comment>
<dbReference type="EMBL" id="QGNW01001343">
    <property type="protein sequence ID" value="RVW44772.1"/>
    <property type="molecule type" value="Genomic_DNA"/>
</dbReference>
<organism evidence="2 4">
    <name type="scientific">Vitis vinifera</name>
    <name type="common">Grape</name>
    <dbReference type="NCBI Taxonomy" id="29760"/>
    <lineage>
        <taxon>Eukaryota</taxon>
        <taxon>Viridiplantae</taxon>
        <taxon>Streptophyta</taxon>
        <taxon>Embryophyta</taxon>
        <taxon>Tracheophyta</taxon>
        <taxon>Spermatophyta</taxon>
        <taxon>Magnoliopsida</taxon>
        <taxon>eudicotyledons</taxon>
        <taxon>Gunneridae</taxon>
        <taxon>Pentapetalae</taxon>
        <taxon>rosids</taxon>
        <taxon>Vitales</taxon>
        <taxon>Vitaceae</taxon>
        <taxon>Viteae</taxon>
        <taxon>Vitis</taxon>
    </lineage>
</organism>
<keyword evidence="1" id="KW-0812">Transmembrane</keyword>
<evidence type="ECO:0000313" key="2">
    <source>
        <dbReference type="EMBL" id="RVW44772.1"/>
    </source>
</evidence>
<evidence type="ECO:0000256" key="1">
    <source>
        <dbReference type="SAM" id="Phobius"/>
    </source>
</evidence>
<keyword evidence="1" id="KW-0472">Membrane</keyword>
<evidence type="ECO:0000313" key="3">
    <source>
        <dbReference type="EMBL" id="RVX06432.1"/>
    </source>
</evidence>
<keyword evidence="1" id="KW-1133">Transmembrane helix</keyword>
<proteinExistence type="predicted"/>
<evidence type="ECO:0000313" key="4">
    <source>
        <dbReference type="Proteomes" id="UP000288805"/>
    </source>
</evidence>
<reference evidence="2 4" key="1">
    <citation type="journal article" date="2018" name="PLoS Genet.">
        <title>Population sequencing reveals clonal diversity and ancestral inbreeding in the grapevine cultivar Chardonnay.</title>
        <authorList>
            <person name="Roach M.J."/>
            <person name="Johnson D.L."/>
            <person name="Bohlmann J."/>
            <person name="van Vuuren H.J."/>
            <person name="Jones S.J."/>
            <person name="Pretorius I.S."/>
            <person name="Schmidt S.A."/>
            <person name="Borneman A.R."/>
        </authorList>
    </citation>
    <scope>NUCLEOTIDE SEQUENCE [LARGE SCALE GENOMIC DNA]</scope>
    <source>
        <strain evidence="4">cv. Chardonnay</strain>
        <strain evidence="2">I10V1</strain>
        <tissue evidence="2">Leaf</tissue>
    </source>
</reference>
<gene>
    <name evidence="3" type="ORF">CK203_023647</name>
    <name evidence="2" type="ORF">CK203_081826</name>
</gene>